<evidence type="ECO:0008006" key="3">
    <source>
        <dbReference type="Google" id="ProtNLM"/>
    </source>
</evidence>
<dbReference type="InterPro" id="IPR027417">
    <property type="entry name" value="P-loop_NTPase"/>
</dbReference>
<gene>
    <name evidence="1" type="ORF">ACFO8L_13090</name>
</gene>
<dbReference type="Gene3D" id="3.40.50.300">
    <property type="entry name" value="P-loop containing nucleotide triphosphate hydrolases"/>
    <property type="match status" value="1"/>
</dbReference>
<proteinExistence type="predicted"/>
<sequence>MGTRLILVEGMVGAGKSTVAERIAGRLVARGEQARAFNEFAPDHPIRTEAVDLLRAAHPEPVWSPGDVGEDGLARDRRVYADGQWDRLAGRCRFGRETLVLESTFLQNSVLPPFLDGAPPARVVAVAAGIVRRLAPAAPLLVYLRPTDIAAAVERVHRARGEPWSSWNLASVAGLPWARSRDLRGRDAVIELYRAWEVVVQDVFDAYPHPKIMIDDPQDDWDATLTRIEARARP</sequence>
<dbReference type="SUPFAM" id="SSF52540">
    <property type="entry name" value="P-loop containing nucleoside triphosphate hydrolases"/>
    <property type="match status" value="1"/>
</dbReference>
<organism evidence="1 2">
    <name type="scientific">Sphaerisporangium corydalis</name>
    <dbReference type="NCBI Taxonomy" id="1441875"/>
    <lineage>
        <taxon>Bacteria</taxon>
        <taxon>Bacillati</taxon>
        <taxon>Actinomycetota</taxon>
        <taxon>Actinomycetes</taxon>
        <taxon>Streptosporangiales</taxon>
        <taxon>Streptosporangiaceae</taxon>
        <taxon>Sphaerisporangium</taxon>
    </lineage>
</organism>
<dbReference type="EMBL" id="JBHSFN010000007">
    <property type="protein sequence ID" value="MFC4587020.1"/>
    <property type="molecule type" value="Genomic_DNA"/>
</dbReference>
<evidence type="ECO:0000313" key="2">
    <source>
        <dbReference type="Proteomes" id="UP001595891"/>
    </source>
</evidence>
<dbReference type="RefSeq" id="WP_262846960.1">
    <property type="nucleotide sequence ID" value="NZ_JANZYP010000055.1"/>
</dbReference>
<name>A0ABV9EDP4_9ACTN</name>
<comment type="caution">
    <text evidence="1">The sequence shown here is derived from an EMBL/GenBank/DDBJ whole genome shotgun (WGS) entry which is preliminary data.</text>
</comment>
<keyword evidence="2" id="KW-1185">Reference proteome</keyword>
<accession>A0ABV9EDP4</accession>
<protein>
    <recommendedName>
        <fullName evidence="3">Thymidylate kinase</fullName>
    </recommendedName>
</protein>
<dbReference type="Proteomes" id="UP001595891">
    <property type="component" value="Unassembled WGS sequence"/>
</dbReference>
<reference evidence="2" key="1">
    <citation type="journal article" date="2019" name="Int. J. Syst. Evol. Microbiol.">
        <title>The Global Catalogue of Microorganisms (GCM) 10K type strain sequencing project: providing services to taxonomists for standard genome sequencing and annotation.</title>
        <authorList>
            <consortium name="The Broad Institute Genomics Platform"/>
            <consortium name="The Broad Institute Genome Sequencing Center for Infectious Disease"/>
            <person name="Wu L."/>
            <person name="Ma J."/>
        </authorList>
    </citation>
    <scope>NUCLEOTIDE SEQUENCE [LARGE SCALE GENOMIC DNA]</scope>
    <source>
        <strain evidence="2">CCUG 49560</strain>
    </source>
</reference>
<evidence type="ECO:0000313" key="1">
    <source>
        <dbReference type="EMBL" id="MFC4587020.1"/>
    </source>
</evidence>